<reference evidence="4" key="1">
    <citation type="submission" date="2016-10" db="EMBL/GenBank/DDBJ databases">
        <authorList>
            <person name="Varghese N."/>
            <person name="Submissions S."/>
        </authorList>
    </citation>
    <scope>NUCLEOTIDE SEQUENCE [LARGE SCALE GENOMIC DNA]</scope>
    <source>
        <strain evidence="4">GAS232</strain>
    </source>
</reference>
<keyword evidence="4" id="KW-1185">Reference proteome</keyword>
<proteinExistence type="predicted"/>
<organism evidence="3 4">
    <name type="scientific">Terriglobus roseus</name>
    <dbReference type="NCBI Taxonomy" id="392734"/>
    <lineage>
        <taxon>Bacteria</taxon>
        <taxon>Pseudomonadati</taxon>
        <taxon>Acidobacteriota</taxon>
        <taxon>Terriglobia</taxon>
        <taxon>Terriglobales</taxon>
        <taxon>Acidobacteriaceae</taxon>
        <taxon>Terriglobus</taxon>
    </lineage>
</organism>
<name>A0A1G7Q196_9BACT</name>
<feature type="region of interest" description="Disordered" evidence="1">
    <location>
        <begin position="226"/>
        <end position="250"/>
    </location>
</feature>
<dbReference type="InterPro" id="IPR036116">
    <property type="entry name" value="FN3_sf"/>
</dbReference>
<evidence type="ECO:0000313" key="3">
    <source>
        <dbReference type="EMBL" id="SDF92357.1"/>
    </source>
</evidence>
<dbReference type="SUPFAM" id="SSF49265">
    <property type="entry name" value="Fibronectin type III"/>
    <property type="match status" value="1"/>
</dbReference>
<protein>
    <recommendedName>
        <fullName evidence="2">Fibronectin type-III domain-containing protein</fullName>
    </recommendedName>
</protein>
<dbReference type="InterPro" id="IPR013783">
    <property type="entry name" value="Ig-like_fold"/>
</dbReference>
<feature type="domain" description="Fibronectin type-III" evidence="2">
    <location>
        <begin position="294"/>
        <end position="382"/>
    </location>
</feature>
<dbReference type="Proteomes" id="UP000182427">
    <property type="component" value="Chromosome I"/>
</dbReference>
<accession>A0A1G7Q196</accession>
<sequence length="382" mass="40331">MSNFGGKMSARIEVRKSVFCKRLSLDFRLVNVIPALLHDKQRIAPVMVLWFLMAGCASQGPVRPPSLHLPAAVHGLTATRVGDAIDLAWTNPTRTTDGVSLTAKHSAGAMQAEVCRAEAFTTANCTPIAHLPATAGGSGGYHDVLPSSFAEGNVRTIVYRVRLVNSAGNGAGWTEVKSLAGVAPAIITGLRAQPVAQGILVQWQPGEDGVMLRVSRGKDATHSTLLAASDASTGKQSQKSSSGTVDTGGHVGEEQRYTVFRRCTVSLGGESFLMDSDPASVTVTASAKLPLPLPPTSLEALANTLSTPEVDLVWQPPDDAGVTGYRVYREESGATTLLTQEPLRGFTYADKSVSNGHSYRYWVASMNGTGEQRSSAVSVTLP</sequence>
<dbReference type="SMART" id="SM00060">
    <property type="entry name" value="FN3"/>
    <property type="match status" value="2"/>
</dbReference>
<evidence type="ECO:0000259" key="2">
    <source>
        <dbReference type="PROSITE" id="PS50853"/>
    </source>
</evidence>
<feature type="compositionally biased region" description="Low complexity" evidence="1">
    <location>
        <begin position="232"/>
        <end position="244"/>
    </location>
</feature>
<evidence type="ECO:0000256" key="1">
    <source>
        <dbReference type="SAM" id="MobiDB-lite"/>
    </source>
</evidence>
<gene>
    <name evidence="3" type="ORF">SAMN05444167_3709</name>
</gene>
<dbReference type="AlphaFoldDB" id="A0A1G7Q196"/>
<dbReference type="Gene3D" id="2.60.40.10">
    <property type="entry name" value="Immunoglobulins"/>
    <property type="match status" value="1"/>
</dbReference>
<evidence type="ECO:0000313" key="4">
    <source>
        <dbReference type="Proteomes" id="UP000182427"/>
    </source>
</evidence>
<dbReference type="CDD" id="cd00063">
    <property type="entry name" value="FN3"/>
    <property type="match status" value="1"/>
</dbReference>
<dbReference type="InterPro" id="IPR003961">
    <property type="entry name" value="FN3_dom"/>
</dbReference>
<dbReference type="EMBL" id="LT629690">
    <property type="protein sequence ID" value="SDF92357.1"/>
    <property type="molecule type" value="Genomic_DNA"/>
</dbReference>
<dbReference type="PROSITE" id="PS50853">
    <property type="entry name" value="FN3"/>
    <property type="match status" value="1"/>
</dbReference>